<dbReference type="Proteomes" id="UP001595526">
    <property type="component" value="Unassembled WGS sequence"/>
</dbReference>
<reference evidence="2" key="1">
    <citation type="journal article" date="2019" name="Int. J. Syst. Evol. Microbiol.">
        <title>The Global Catalogue of Microorganisms (GCM) 10K type strain sequencing project: providing services to taxonomists for standard genome sequencing and annotation.</title>
        <authorList>
            <consortium name="The Broad Institute Genomics Platform"/>
            <consortium name="The Broad Institute Genome Sequencing Center for Infectious Disease"/>
            <person name="Wu L."/>
            <person name="Ma J."/>
        </authorList>
    </citation>
    <scope>NUCLEOTIDE SEQUENCE [LARGE SCALE GENOMIC DNA]</scope>
    <source>
        <strain evidence="2">KCTC 52416</strain>
    </source>
</reference>
<sequence>MELIDKVRIALISSGFPLEMKIANVLKNSNWSINVGSRYEDFETGVLRELDVTASKSINRIEVHLFIECKKSDNKQLVLYAPTHNRSVTQILSPLRYFPKPESITVEKQLNEVWKSIPLLDESVPISNGIIFTKGEKIEQGNDSFFSSLNGIVKKSIIIGSDGYIETGFRMIFFHILVYDGIIYQVSNIEDKDFELTEINYGQYEFPYRFKFPINIFRNFQDIVQASHHFRFSNLIEIIHPNFFEVYLQKIQSAISQIPKDKFEGWGISMEDFYYEHRKATGAEE</sequence>
<gene>
    <name evidence="1" type="ORF">ACFOET_17980</name>
</gene>
<protein>
    <submittedName>
        <fullName evidence="1">Uncharacterized protein</fullName>
    </submittedName>
</protein>
<dbReference type="RefSeq" id="WP_379025214.1">
    <property type="nucleotide sequence ID" value="NZ_JBHRTA010000054.1"/>
</dbReference>
<name>A0ABV7JW52_9SPHI</name>
<comment type="caution">
    <text evidence="1">The sequence shown here is derived from an EMBL/GenBank/DDBJ whole genome shotgun (WGS) entry which is preliminary data.</text>
</comment>
<evidence type="ECO:0000313" key="1">
    <source>
        <dbReference type="EMBL" id="MFC3199512.1"/>
    </source>
</evidence>
<keyword evidence="2" id="KW-1185">Reference proteome</keyword>
<dbReference type="EMBL" id="JBHRTA010000054">
    <property type="protein sequence ID" value="MFC3199512.1"/>
    <property type="molecule type" value="Genomic_DNA"/>
</dbReference>
<organism evidence="1 2">
    <name type="scientific">Parapedobacter deserti</name>
    <dbReference type="NCBI Taxonomy" id="1912957"/>
    <lineage>
        <taxon>Bacteria</taxon>
        <taxon>Pseudomonadati</taxon>
        <taxon>Bacteroidota</taxon>
        <taxon>Sphingobacteriia</taxon>
        <taxon>Sphingobacteriales</taxon>
        <taxon>Sphingobacteriaceae</taxon>
        <taxon>Parapedobacter</taxon>
    </lineage>
</organism>
<proteinExistence type="predicted"/>
<accession>A0ABV7JW52</accession>
<evidence type="ECO:0000313" key="2">
    <source>
        <dbReference type="Proteomes" id="UP001595526"/>
    </source>
</evidence>